<organism evidence="2">
    <name type="scientific">bioreactor metagenome</name>
    <dbReference type="NCBI Taxonomy" id="1076179"/>
    <lineage>
        <taxon>unclassified sequences</taxon>
        <taxon>metagenomes</taxon>
        <taxon>ecological metagenomes</taxon>
    </lineage>
</organism>
<comment type="caution">
    <text evidence="2">The sequence shown here is derived from an EMBL/GenBank/DDBJ whole genome shotgun (WGS) entry which is preliminary data.</text>
</comment>
<accession>A0A645GUJ7</accession>
<proteinExistence type="predicted"/>
<feature type="region of interest" description="Disordered" evidence="1">
    <location>
        <begin position="87"/>
        <end position="114"/>
    </location>
</feature>
<evidence type="ECO:0000313" key="2">
    <source>
        <dbReference type="EMBL" id="MPN29662.1"/>
    </source>
</evidence>
<name>A0A645GUJ7_9ZZZZ</name>
<protein>
    <submittedName>
        <fullName evidence="2">Uncharacterized protein</fullName>
    </submittedName>
</protein>
<evidence type="ECO:0000256" key="1">
    <source>
        <dbReference type="SAM" id="MobiDB-lite"/>
    </source>
</evidence>
<sequence length="146" mass="16459">MNESFRRRKFRFARVFGNVKQRVIIDMVNFRPDHFADEQVIERAGIDAHGRIADQPDARSAERGFRHGCGAEVENAVRGLADVAENGQKPVARPCHRSAEHGERNIGAGTVQPPVSLEHRHAPKTERKMLDFPQKRHGRCAFDPAS</sequence>
<reference evidence="2" key="1">
    <citation type="submission" date="2019-08" db="EMBL/GenBank/DDBJ databases">
        <authorList>
            <person name="Kucharzyk K."/>
            <person name="Murdoch R.W."/>
            <person name="Higgins S."/>
            <person name="Loffler F."/>
        </authorList>
    </citation>
    <scope>NUCLEOTIDE SEQUENCE</scope>
</reference>
<gene>
    <name evidence="2" type="ORF">SDC9_177115</name>
</gene>
<dbReference type="EMBL" id="VSSQ01080463">
    <property type="protein sequence ID" value="MPN29662.1"/>
    <property type="molecule type" value="Genomic_DNA"/>
</dbReference>
<dbReference type="AlphaFoldDB" id="A0A645GUJ7"/>